<keyword evidence="8" id="KW-1185">Reference proteome</keyword>
<dbReference type="SUPFAM" id="SSF46626">
    <property type="entry name" value="Cytochrome c"/>
    <property type="match status" value="1"/>
</dbReference>
<evidence type="ECO:0000256" key="3">
    <source>
        <dbReference type="ARBA" id="ARBA00023004"/>
    </source>
</evidence>
<dbReference type="GO" id="GO:0009055">
    <property type="term" value="F:electron transfer activity"/>
    <property type="evidence" value="ECO:0007669"/>
    <property type="project" value="InterPro"/>
</dbReference>
<dbReference type="Pfam" id="PF07587">
    <property type="entry name" value="PSD1"/>
    <property type="match status" value="1"/>
</dbReference>
<dbReference type="GO" id="GO:0046872">
    <property type="term" value="F:metal ion binding"/>
    <property type="evidence" value="ECO:0007669"/>
    <property type="project" value="UniProtKB-KW"/>
</dbReference>
<dbReference type="KEGG" id="rml:FF011L_38600"/>
<protein>
    <submittedName>
        <fullName evidence="7">Planctomycete cytochrome C</fullName>
    </submittedName>
</protein>
<accession>A0A517MJK2</accession>
<feature type="region of interest" description="Disordered" evidence="5">
    <location>
        <begin position="793"/>
        <end position="819"/>
    </location>
</feature>
<feature type="compositionally biased region" description="Basic and acidic residues" evidence="5">
    <location>
        <begin position="793"/>
        <end position="803"/>
    </location>
</feature>
<keyword evidence="2 4" id="KW-0479">Metal-binding</keyword>
<evidence type="ECO:0000313" key="8">
    <source>
        <dbReference type="Proteomes" id="UP000320672"/>
    </source>
</evidence>
<evidence type="ECO:0000256" key="5">
    <source>
        <dbReference type="SAM" id="MobiDB-lite"/>
    </source>
</evidence>
<name>A0A517MJK2_9BACT</name>
<dbReference type="OrthoDB" id="127107at2"/>
<dbReference type="Proteomes" id="UP000320672">
    <property type="component" value="Chromosome"/>
</dbReference>
<dbReference type="InterPro" id="IPR011444">
    <property type="entry name" value="DUF1549"/>
</dbReference>
<dbReference type="InterPro" id="IPR011429">
    <property type="entry name" value="Cyt_c_Planctomycete-type"/>
</dbReference>
<dbReference type="InterPro" id="IPR036909">
    <property type="entry name" value="Cyt_c-like_dom_sf"/>
</dbReference>
<keyword evidence="3 4" id="KW-0408">Iron</keyword>
<evidence type="ECO:0000256" key="2">
    <source>
        <dbReference type="ARBA" id="ARBA00022723"/>
    </source>
</evidence>
<proteinExistence type="predicted"/>
<evidence type="ECO:0000313" key="7">
    <source>
        <dbReference type="EMBL" id="QDS95076.1"/>
    </source>
</evidence>
<dbReference type="InterPro" id="IPR009056">
    <property type="entry name" value="Cyt_c-like_dom"/>
</dbReference>
<feature type="region of interest" description="Disordered" evidence="5">
    <location>
        <begin position="475"/>
        <end position="499"/>
    </location>
</feature>
<feature type="domain" description="Cytochrome c" evidence="6">
    <location>
        <begin position="33"/>
        <end position="124"/>
    </location>
</feature>
<evidence type="ECO:0000256" key="1">
    <source>
        <dbReference type="ARBA" id="ARBA00022617"/>
    </source>
</evidence>
<dbReference type="PANTHER" id="PTHR35889">
    <property type="entry name" value="CYCLOINULO-OLIGOSACCHARIDE FRUCTANOTRANSFERASE-RELATED"/>
    <property type="match status" value="1"/>
</dbReference>
<evidence type="ECO:0000256" key="4">
    <source>
        <dbReference type="PROSITE-ProRule" id="PRU00433"/>
    </source>
</evidence>
<dbReference type="Pfam" id="PF07635">
    <property type="entry name" value="PSCyt1"/>
    <property type="match status" value="1"/>
</dbReference>
<sequence>MVLLMFCLRLDCFWICVWVLFSWCTAALTHAVDYVADIKPLLEEKCFACHGPLKAQSSLRIDTAKFMLQGGDSGAAVVPGKPDESLLLDVLTGDAGYQMPPENEGAPLTPEQIDKVREWIASGATAPPDEKPAEDPKTWWSYQPIERPDLPTVADTHGCLSPIDYFVQAGRESSGLPHAEPADRMTWLRRVYLDLIGLPPSRAELHNFLQDQHPAAYETVVDDLLSRPEYGQRWGRHWMDIWRYSDWYGSRGSNEIRYGQRHLWRWRDWIVHSLNDDAGYDQMVRQMLAADELEPQRPDELAATGYLGRNWYKFDRDVWLFDTVERTGEAFLGLTFRCCRCHDHKFDPITHKEYYEFRAFFEPHDVRVDPVSAGTSLEKDGDLGMVLSDGIPLVYDKPNAPPTYRFERGDSRYPDKSDPLQAGVPAALGGSLDVEAADLPVTVWYPMLRPDVRKTLLEKTAAAVTTAAQQLAQSRSDLSALEHSEAEVQQAAESGNANSQAAALPEAGEAIIDEDFSTQNSKLWKSQSGTWTFEEGKLLQNSPTHFATIVGDEVLPTDFALRLRYRTLAPGSLRSVGFSFDYQDAGNSQDVYTSVTDTGSTVQAFHRSGGKQSYPKAGIVATPLEVGQEIVLDVQAAGSMLTIDLNGERKLEYSMPLARRSGRFALWAHQGTVEFLGLKIHRITESEETKRQRLRDAHDAVSLAELKHHVAVAQHHSMVKRIDAEVAKYFRQFPDGAAIAESEVDAVTQQLAREASAASANVVAVEARLEIATGTASAEQLAKAEARLAEASEMAKDPTRDQYEPLGEQYPRTSTGRRRSLAEWITDRDNPRTARVAANHLWGRHFGQPLVATTENFGLNGRKPSHPELLDWLASELMRNDWRMKPLHRQIVLSATYRMASQTPAAMTEHAIAVDPENRLLWKMNARRMEAELVRDSALRLAARLDNTFDGPVINEDQGEVVFRRSLYFRNTPNEKMPLLEIFDVADPNACYRRQESIVPHQSLAMMNSSLSLDAARIITAKLCDEEDFINAAFETILSRNATPSEAQRCQDFLTKHAALLTQATAEKFSGSSNASQAASEDPIQRARENLIHVLLLHNDFVTIR</sequence>
<dbReference type="Pfam" id="PF07583">
    <property type="entry name" value="PSCyt2"/>
    <property type="match status" value="1"/>
</dbReference>
<dbReference type="InterPro" id="IPR022655">
    <property type="entry name" value="DUF1553"/>
</dbReference>
<dbReference type="PROSITE" id="PS51007">
    <property type="entry name" value="CYTC"/>
    <property type="match status" value="1"/>
</dbReference>
<keyword evidence="1 4" id="KW-0349">Heme</keyword>
<dbReference type="EMBL" id="CP036262">
    <property type="protein sequence ID" value="QDS95076.1"/>
    <property type="molecule type" value="Genomic_DNA"/>
</dbReference>
<gene>
    <name evidence="7" type="ORF">FF011L_38600</name>
</gene>
<dbReference type="AlphaFoldDB" id="A0A517MJK2"/>
<reference evidence="7 8" key="1">
    <citation type="submission" date="2019-02" db="EMBL/GenBank/DDBJ databases">
        <title>Deep-cultivation of Planctomycetes and their phenomic and genomic characterization uncovers novel biology.</title>
        <authorList>
            <person name="Wiegand S."/>
            <person name="Jogler M."/>
            <person name="Boedeker C."/>
            <person name="Pinto D."/>
            <person name="Vollmers J."/>
            <person name="Rivas-Marin E."/>
            <person name="Kohn T."/>
            <person name="Peeters S.H."/>
            <person name="Heuer A."/>
            <person name="Rast P."/>
            <person name="Oberbeckmann S."/>
            <person name="Bunk B."/>
            <person name="Jeske O."/>
            <person name="Meyerdierks A."/>
            <person name="Storesund J.E."/>
            <person name="Kallscheuer N."/>
            <person name="Luecker S."/>
            <person name="Lage O.M."/>
            <person name="Pohl T."/>
            <person name="Merkel B.J."/>
            <person name="Hornburger P."/>
            <person name="Mueller R.-W."/>
            <person name="Bruemmer F."/>
            <person name="Labrenz M."/>
            <person name="Spormann A.M."/>
            <person name="Op den Camp H."/>
            <person name="Overmann J."/>
            <person name="Amann R."/>
            <person name="Jetten M.S.M."/>
            <person name="Mascher T."/>
            <person name="Medema M.H."/>
            <person name="Devos D.P."/>
            <person name="Kaster A.-K."/>
            <person name="Ovreas L."/>
            <person name="Rohde M."/>
            <person name="Galperin M.Y."/>
            <person name="Jogler C."/>
        </authorList>
    </citation>
    <scope>NUCLEOTIDE SEQUENCE [LARGE SCALE GENOMIC DNA]</scope>
    <source>
        <strain evidence="7 8">FF011L</strain>
    </source>
</reference>
<dbReference type="PANTHER" id="PTHR35889:SF3">
    <property type="entry name" value="F-BOX DOMAIN-CONTAINING PROTEIN"/>
    <property type="match status" value="1"/>
</dbReference>
<dbReference type="GO" id="GO:0020037">
    <property type="term" value="F:heme binding"/>
    <property type="evidence" value="ECO:0007669"/>
    <property type="project" value="InterPro"/>
</dbReference>
<organism evidence="7 8">
    <name type="scientific">Roseimaritima multifibrata</name>
    <dbReference type="NCBI Taxonomy" id="1930274"/>
    <lineage>
        <taxon>Bacteria</taxon>
        <taxon>Pseudomonadati</taxon>
        <taxon>Planctomycetota</taxon>
        <taxon>Planctomycetia</taxon>
        <taxon>Pirellulales</taxon>
        <taxon>Pirellulaceae</taxon>
        <taxon>Roseimaritima</taxon>
    </lineage>
</organism>
<dbReference type="Gene3D" id="2.60.120.560">
    <property type="entry name" value="Exo-inulinase, domain 1"/>
    <property type="match status" value="1"/>
</dbReference>
<evidence type="ECO:0000259" key="6">
    <source>
        <dbReference type="PROSITE" id="PS51007"/>
    </source>
</evidence>